<dbReference type="Proteomes" id="UP001196413">
    <property type="component" value="Unassembled WGS sequence"/>
</dbReference>
<accession>A0AAD5QV92</accession>
<dbReference type="GO" id="GO:0046872">
    <property type="term" value="F:metal ion binding"/>
    <property type="evidence" value="ECO:0007669"/>
    <property type="project" value="UniProtKB-KW"/>
</dbReference>
<dbReference type="SUPFAM" id="SSF52467">
    <property type="entry name" value="DHS-like NAD/FAD-binding domain"/>
    <property type="match status" value="1"/>
</dbReference>
<protein>
    <recommendedName>
        <fullName evidence="5">Thiamine pyrophosphate enzyme N-terminal TPP-binding domain-containing protein</fullName>
    </recommendedName>
</protein>
<keyword evidence="7" id="KW-1185">Reference proteome</keyword>
<comment type="caution">
    <text evidence="6">The sequence shown here is derived from an EMBL/GenBank/DDBJ whole genome shotgun (WGS) entry which is preliminary data.</text>
</comment>
<dbReference type="InterPro" id="IPR012001">
    <property type="entry name" value="Thiamin_PyroP_enz_TPP-bd_dom"/>
</dbReference>
<dbReference type="SUPFAM" id="SSF52518">
    <property type="entry name" value="Thiamin diphosphate-binding fold (THDP-binding)"/>
    <property type="match status" value="1"/>
</dbReference>
<feature type="domain" description="Thiamine pyrophosphate enzyme N-terminal TPP-binding" evidence="5">
    <location>
        <begin position="104"/>
        <end position="202"/>
    </location>
</feature>
<dbReference type="InterPro" id="IPR029035">
    <property type="entry name" value="DHS-like_NAD/FAD-binding_dom"/>
</dbReference>
<proteinExistence type="predicted"/>
<dbReference type="Gene3D" id="3.40.50.970">
    <property type="match status" value="1"/>
</dbReference>
<evidence type="ECO:0000313" key="6">
    <source>
        <dbReference type="EMBL" id="KAJ1362622.1"/>
    </source>
</evidence>
<dbReference type="CDD" id="cd07035">
    <property type="entry name" value="TPP_PYR_POX_like"/>
    <property type="match status" value="1"/>
</dbReference>
<evidence type="ECO:0000256" key="4">
    <source>
        <dbReference type="ARBA" id="ARBA00023239"/>
    </source>
</evidence>
<dbReference type="Pfam" id="PF02776">
    <property type="entry name" value="TPP_enzyme_N"/>
    <property type="match status" value="1"/>
</dbReference>
<evidence type="ECO:0000256" key="3">
    <source>
        <dbReference type="ARBA" id="ARBA00022842"/>
    </source>
</evidence>
<evidence type="ECO:0000256" key="2">
    <source>
        <dbReference type="ARBA" id="ARBA00022723"/>
    </source>
</evidence>
<dbReference type="GO" id="GO:0016829">
    <property type="term" value="F:lyase activity"/>
    <property type="evidence" value="ECO:0007669"/>
    <property type="project" value="UniProtKB-KW"/>
</dbReference>
<keyword evidence="4" id="KW-0456">Lyase</keyword>
<keyword evidence="3" id="KW-0460">Magnesium</keyword>
<evidence type="ECO:0000313" key="7">
    <source>
        <dbReference type="Proteomes" id="UP001196413"/>
    </source>
</evidence>
<dbReference type="PANTHER" id="PTHR43710">
    <property type="entry name" value="2-HYDROXYACYL-COA LYASE"/>
    <property type="match status" value="1"/>
</dbReference>
<dbReference type="GO" id="GO:0005777">
    <property type="term" value="C:peroxisome"/>
    <property type="evidence" value="ECO:0007669"/>
    <property type="project" value="TreeGrafter"/>
</dbReference>
<name>A0AAD5QV92_PARTN</name>
<dbReference type="GO" id="GO:0001561">
    <property type="term" value="P:fatty acid alpha-oxidation"/>
    <property type="evidence" value="ECO:0007669"/>
    <property type="project" value="TreeGrafter"/>
</dbReference>
<sequence length="337" mass="36427">MTGVEPNSTSHFCPSVDDERPMERHGQAVLEIARRLAQPLFFAVKKKTKSELNARSTATPRCEGSRYSHWQAVAGYDEFTSPSAGRIYADPIANGKVCVLSTTTMTYEGIEYIFGVVGFPITEVGTAAHEYGIKYIGCRNEQAACYAAQAMGYLTRNPAVCLVVSGPGLLHTIGGLANATACNIVGGSSDVDQETHGTFQEWPQVESARLSCKHLSRPTTLQATPYHAEKAVRECMYGRPGAVYIDIPGNLVPLPPPGSLPPVQLVQNDIELISEPQKPLVIVGKGAAWSERGPTMVQQCLTKSVLPWLSTPGGKGICTDTHPSRVARDVRCDLERN</sequence>
<reference evidence="6" key="1">
    <citation type="submission" date="2021-06" db="EMBL/GenBank/DDBJ databases">
        <title>Parelaphostrongylus tenuis whole genome reference sequence.</title>
        <authorList>
            <person name="Garwood T.J."/>
            <person name="Larsen P.A."/>
            <person name="Fountain-Jones N.M."/>
            <person name="Garbe J.R."/>
            <person name="Macchietto M.G."/>
            <person name="Kania S.A."/>
            <person name="Gerhold R.W."/>
            <person name="Richards J.E."/>
            <person name="Wolf T.M."/>
        </authorList>
    </citation>
    <scope>NUCLEOTIDE SEQUENCE</scope>
    <source>
        <strain evidence="6">MNPRO001-30</strain>
        <tissue evidence="6">Meninges</tissue>
    </source>
</reference>
<dbReference type="InterPro" id="IPR045025">
    <property type="entry name" value="HACL1-like"/>
</dbReference>
<dbReference type="GO" id="GO:0030976">
    <property type="term" value="F:thiamine pyrophosphate binding"/>
    <property type="evidence" value="ECO:0007669"/>
    <property type="project" value="InterPro"/>
</dbReference>
<keyword evidence="2" id="KW-0479">Metal-binding</keyword>
<gene>
    <name evidence="6" type="ORF">KIN20_022241</name>
</gene>
<dbReference type="Gene3D" id="3.40.50.1220">
    <property type="entry name" value="TPP-binding domain"/>
    <property type="match status" value="1"/>
</dbReference>
<evidence type="ECO:0000256" key="1">
    <source>
        <dbReference type="ARBA" id="ARBA00001964"/>
    </source>
</evidence>
<dbReference type="InterPro" id="IPR029061">
    <property type="entry name" value="THDP-binding"/>
</dbReference>
<comment type="cofactor">
    <cofactor evidence="1">
        <name>thiamine diphosphate</name>
        <dbReference type="ChEBI" id="CHEBI:58937"/>
    </cofactor>
</comment>
<evidence type="ECO:0000259" key="5">
    <source>
        <dbReference type="Pfam" id="PF02776"/>
    </source>
</evidence>
<dbReference type="PANTHER" id="PTHR43710:SF2">
    <property type="entry name" value="2-HYDROXYACYL-COA LYASE 1"/>
    <property type="match status" value="1"/>
</dbReference>
<dbReference type="AlphaFoldDB" id="A0AAD5QV92"/>
<organism evidence="6 7">
    <name type="scientific">Parelaphostrongylus tenuis</name>
    <name type="common">Meningeal worm</name>
    <dbReference type="NCBI Taxonomy" id="148309"/>
    <lineage>
        <taxon>Eukaryota</taxon>
        <taxon>Metazoa</taxon>
        <taxon>Ecdysozoa</taxon>
        <taxon>Nematoda</taxon>
        <taxon>Chromadorea</taxon>
        <taxon>Rhabditida</taxon>
        <taxon>Rhabditina</taxon>
        <taxon>Rhabditomorpha</taxon>
        <taxon>Strongyloidea</taxon>
        <taxon>Metastrongylidae</taxon>
        <taxon>Parelaphostrongylus</taxon>
    </lineage>
</organism>
<dbReference type="EMBL" id="JAHQIW010004499">
    <property type="protein sequence ID" value="KAJ1362622.1"/>
    <property type="molecule type" value="Genomic_DNA"/>
</dbReference>